<reference evidence="10 11" key="1">
    <citation type="submission" date="2016-10" db="EMBL/GenBank/DDBJ databases">
        <authorList>
            <person name="de Groot N.N."/>
        </authorList>
    </citation>
    <scope>NUCLEOTIDE SEQUENCE [LARGE SCALE GENOMIC DNA]</scope>
    <source>
        <strain evidence="10 11">DSM 1283</strain>
    </source>
</reference>
<accession>A0A1I5F485</accession>
<evidence type="ECO:0000256" key="5">
    <source>
        <dbReference type="ARBA" id="ARBA00024867"/>
    </source>
</evidence>
<dbReference type="Gene3D" id="1.10.10.10">
    <property type="entry name" value="Winged helix-like DNA-binding domain superfamily/Winged helix DNA-binding domain"/>
    <property type="match status" value="1"/>
</dbReference>
<dbReference type="Gene3D" id="3.40.50.2300">
    <property type="match status" value="1"/>
</dbReference>
<dbReference type="GO" id="GO:0000156">
    <property type="term" value="F:phosphorelay response regulator activity"/>
    <property type="evidence" value="ECO:0007669"/>
    <property type="project" value="TreeGrafter"/>
</dbReference>
<dbReference type="Gene3D" id="6.10.250.690">
    <property type="match status" value="1"/>
</dbReference>
<feature type="DNA-binding region" description="OmpR/PhoB-type" evidence="7">
    <location>
        <begin position="125"/>
        <end position="223"/>
    </location>
</feature>
<proteinExistence type="predicted"/>
<keyword evidence="4" id="KW-0804">Transcription</keyword>
<dbReference type="OrthoDB" id="9790442at2"/>
<dbReference type="GO" id="GO:0006355">
    <property type="term" value="P:regulation of DNA-templated transcription"/>
    <property type="evidence" value="ECO:0007669"/>
    <property type="project" value="InterPro"/>
</dbReference>
<dbReference type="SMART" id="SM00448">
    <property type="entry name" value="REC"/>
    <property type="match status" value="1"/>
</dbReference>
<evidence type="ECO:0000256" key="3">
    <source>
        <dbReference type="ARBA" id="ARBA00023125"/>
    </source>
</evidence>
<dbReference type="SUPFAM" id="SSF52172">
    <property type="entry name" value="CheY-like"/>
    <property type="match status" value="1"/>
</dbReference>
<dbReference type="InterPro" id="IPR001789">
    <property type="entry name" value="Sig_transdc_resp-reg_receiver"/>
</dbReference>
<dbReference type="GO" id="GO:0000976">
    <property type="term" value="F:transcription cis-regulatory region binding"/>
    <property type="evidence" value="ECO:0007669"/>
    <property type="project" value="TreeGrafter"/>
</dbReference>
<evidence type="ECO:0000313" key="11">
    <source>
        <dbReference type="Proteomes" id="UP000198806"/>
    </source>
</evidence>
<feature type="domain" description="OmpR/PhoB-type" evidence="9">
    <location>
        <begin position="125"/>
        <end position="223"/>
    </location>
</feature>
<comment type="function">
    <text evidence="5">May play the central regulatory role in sporulation. It may be an element of the effector pathway responsible for the activation of sporulation genes in response to nutritional stress. Spo0A may act in concert with spo0H (a sigma factor) to control the expression of some genes that are critical to the sporulation process.</text>
</comment>
<dbReference type="AlphaFoldDB" id="A0A1I5F485"/>
<keyword evidence="6" id="KW-0597">Phosphoprotein</keyword>
<dbReference type="SMART" id="SM00862">
    <property type="entry name" value="Trans_reg_C"/>
    <property type="match status" value="1"/>
</dbReference>
<name>A0A1I5F485_9FIRM</name>
<dbReference type="STRING" id="1527.SAMN04489757_11221"/>
<keyword evidence="2" id="KW-0805">Transcription regulation</keyword>
<dbReference type="InterPro" id="IPR016032">
    <property type="entry name" value="Sig_transdc_resp-reg_C-effctor"/>
</dbReference>
<dbReference type="CDD" id="cd00383">
    <property type="entry name" value="trans_reg_C"/>
    <property type="match status" value="1"/>
</dbReference>
<feature type="modified residue" description="4-aspartylphosphate" evidence="6">
    <location>
        <position position="52"/>
    </location>
</feature>
<dbReference type="Pfam" id="PF00072">
    <property type="entry name" value="Response_reg"/>
    <property type="match status" value="1"/>
</dbReference>
<dbReference type="Pfam" id="PF00486">
    <property type="entry name" value="Trans_reg_C"/>
    <property type="match status" value="1"/>
</dbReference>
<evidence type="ECO:0000313" key="10">
    <source>
        <dbReference type="EMBL" id="SFO18436.1"/>
    </source>
</evidence>
<dbReference type="SUPFAM" id="SSF46894">
    <property type="entry name" value="C-terminal effector domain of the bipartite response regulators"/>
    <property type="match status" value="1"/>
</dbReference>
<dbReference type="InterPro" id="IPR001867">
    <property type="entry name" value="OmpR/PhoB-type_DNA-bd"/>
</dbReference>
<gene>
    <name evidence="10" type="ORF">SAMN04489757_11221</name>
</gene>
<sequence length="227" mass="25927">MARIIVVEDDIYMREELIDLLNKSGYEALSISNFENPVSHILELAPDLILLDINLPYQSGFEICKSLKAKGVGNILMLTARDKLQDELHALGLGADDYLTKPCNMERLLARIKNLLRRTSENEHQGLLDGGNFRIDPNTFTIYIDKTSYILPPNEGKLLLTLLKNSPNVVTKSELCHAIWNTNEFIDENALQVNFTRLRKTLRNFGIDDPIETVRGQGYRLREWVNL</sequence>
<keyword evidence="11" id="KW-1185">Reference proteome</keyword>
<feature type="domain" description="Response regulatory" evidence="8">
    <location>
        <begin position="3"/>
        <end position="116"/>
    </location>
</feature>
<evidence type="ECO:0000256" key="6">
    <source>
        <dbReference type="PROSITE-ProRule" id="PRU00169"/>
    </source>
</evidence>
<dbReference type="InterPro" id="IPR036388">
    <property type="entry name" value="WH-like_DNA-bd_sf"/>
</dbReference>
<dbReference type="PROSITE" id="PS51755">
    <property type="entry name" value="OMPR_PHOB"/>
    <property type="match status" value="1"/>
</dbReference>
<evidence type="ECO:0000256" key="2">
    <source>
        <dbReference type="ARBA" id="ARBA00023015"/>
    </source>
</evidence>
<dbReference type="InterPro" id="IPR011006">
    <property type="entry name" value="CheY-like_superfamily"/>
</dbReference>
<evidence type="ECO:0000256" key="4">
    <source>
        <dbReference type="ARBA" id="ARBA00023163"/>
    </source>
</evidence>
<protein>
    <recommendedName>
        <fullName evidence="1">Stage 0 sporulation protein A homolog</fullName>
    </recommendedName>
</protein>
<dbReference type="PROSITE" id="PS50110">
    <property type="entry name" value="RESPONSE_REGULATORY"/>
    <property type="match status" value="1"/>
</dbReference>
<dbReference type="PANTHER" id="PTHR48111">
    <property type="entry name" value="REGULATOR OF RPOS"/>
    <property type="match status" value="1"/>
</dbReference>
<dbReference type="RefSeq" id="WP_091686094.1">
    <property type="nucleotide sequence ID" value="NZ_BAABFM010000014.1"/>
</dbReference>
<dbReference type="InterPro" id="IPR039420">
    <property type="entry name" value="WalR-like"/>
</dbReference>
<dbReference type="Proteomes" id="UP000198806">
    <property type="component" value="Unassembled WGS sequence"/>
</dbReference>
<keyword evidence="3 7" id="KW-0238">DNA-binding</keyword>
<evidence type="ECO:0000259" key="8">
    <source>
        <dbReference type="PROSITE" id="PS50110"/>
    </source>
</evidence>
<organism evidence="10 11">
    <name type="scientific">Anaerocolumna aminovalerica</name>
    <dbReference type="NCBI Taxonomy" id="1527"/>
    <lineage>
        <taxon>Bacteria</taxon>
        <taxon>Bacillati</taxon>
        <taxon>Bacillota</taxon>
        <taxon>Clostridia</taxon>
        <taxon>Lachnospirales</taxon>
        <taxon>Lachnospiraceae</taxon>
        <taxon>Anaerocolumna</taxon>
    </lineage>
</organism>
<dbReference type="PANTHER" id="PTHR48111:SF43">
    <property type="entry name" value="STAGE 0 SPORULATION PROTEIN A HOMOLOG"/>
    <property type="match status" value="1"/>
</dbReference>
<evidence type="ECO:0000256" key="1">
    <source>
        <dbReference type="ARBA" id="ARBA00018672"/>
    </source>
</evidence>
<dbReference type="EMBL" id="FOWD01000012">
    <property type="protein sequence ID" value="SFO18436.1"/>
    <property type="molecule type" value="Genomic_DNA"/>
</dbReference>
<dbReference type="GO" id="GO:0005829">
    <property type="term" value="C:cytosol"/>
    <property type="evidence" value="ECO:0007669"/>
    <property type="project" value="TreeGrafter"/>
</dbReference>
<evidence type="ECO:0000256" key="7">
    <source>
        <dbReference type="PROSITE-ProRule" id="PRU01091"/>
    </source>
</evidence>
<evidence type="ECO:0000259" key="9">
    <source>
        <dbReference type="PROSITE" id="PS51755"/>
    </source>
</evidence>
<dbReference type="GO" id="GO:0032993">
    <property type="term" value="C:protein-DNA complex"/>
    <property type="evidence" value="ECO:0007669"/>
    <property type="project" value="TreeGrafter"/>
</dbReference>